<keyword evidence="3" id="KW-0411">Iron-sulfur</keyword>
<dbReference type="Pfam" id="PF12838">
    <property type="entry name" value="Fer4_7"/>
    <property type="match status" value="1"/>
</dbReference>
<dbReference type="AlphaFoldDB" id="A0A975GA90"/>
<keyword evidence="1" id="KW-0479">Metal-binding</keyword>
<name>A0A975GA90_9THEO</name>
<dbReference type="EMBL" id="CP060096">
    <property type="protein sequence ID" value="QSZ27234.1"/>
    <property type="molecule type" value="Genomic_DNA"/>
</dbReference>
<dbReference type="PROSITE" id="PS00198">
    <property type="entry name" value="4FE4S_FER_1"/>
    <property type="match status" value="2"/>
</dbReference>
<keyword evidence="2" id="KW-0408">Iron</keyword>
<dbReference type="SUPFAM" id="SSF54862">
    <property type="entry name" value="4Fe-4S ferredoxins"/>
    <property type="match status" value="1"/>
</dbReference>
<evidence type="ECO:0000256" key="2">
    <source>
        <dbReference type="ARBA" id="ARBA00023004"/>
    </source>
</evidence>
<dbReference type="InterPro" id="IPR017900">
    <property type="entry name" value="4Fe4S_Fe_S_CS"/>
</dbReference>
<evidence type="ECO:0000259" key="4">
    <source>
        <dbReference type="PROSITE" id="PS51379"/>
    </source>
</evidence>
<evidence type="ECO:0000313" key="6">
    <source>
        <dbReference type="Proteomes" id="UP000671913"/>
    </source>
</evidence>
<dbReference type="PROSITE" id="PS51379">
    <property type="entry name" value="4FE4S_FER_2"/>
    <property type="match status" value="2"/>
</dbReference>
<proteinExistence type="predicted"/>
<dbReference type="GO" id="GO:0046872">
    <property type="term" value="F:metal ion binding"/>
    <property type="evidence" value="ECO:0007669"/>
    <property type="project" value="UniProtKB-KW"/>
</dbReference>
<organism evidence="5 6">
    <name type="scientific">Aceticella autotrophica</name>
    <dbReference type="NCBI Taxonomy" id="2755338"/>
    <lineage>
        <taxon>Bacteria</taxon>
        <taxon>Bacillati</taxon>
        <taxon>Bacillota</taxon>
        <taxon>Clostridia</taxon>
        <taxon>Thermoanaerobacterales</taxon>
        <taxon>Thermoanaerobacteraceae</taxon>
        <taxon>Aceticella</taxon>
    </lineage>
</organism>
<dbReference type="GO" id="GO:0051536">
    <property type="term" value="F:iron-sulfur cluster binding"/>
    <property type="evidence" value="ECO:0007669"/>
    <property type="project" value="UniProtKB-KW"/>
</dbReference>
<dbReference type="KEGG" id="aaut:ACETAC_10435"/>
<feature type="domain" description="4Fe-4S ferredoxin-type" evidence="4">
    <location>
        <begin position="2"/>
        <end position="31"/>
    </location>
</feature>
<sequence>MKEVIFNEDLCKGCELCRAACPVHIIEMDLNKLNSKGYHPATIRSENMVLCTGCGSCAMMCPDIVITIKK</sequence>
<dbReference type="InterPro" id="IPR017896">
    <property type="entry name" value="4Fe4S_Fe-S-bd"/>
</dbReference>
<dbReference type="Gene3D" id="3.30.70.20">
    <property type="match status" value="1"/>
</dbReference>
<gene>
    <name evidence="5" type="ORF">ACETAC_10435</name>
</gene>
<accession>A0A975GA90</accession>
<dbReference type="Proteomes" id="UP000671913">
    <property type="component" value="Chromosome"/>
</dbReference>
<evidence type="ECO:0000256" key="1">
    <source>
        <dbReference type="ARBA" id="ARBA00022723"/>
    </source>
</evidence>
<evidence type="ECO:0000313" key="5">
    <source>
        <dbReference type="EMBL" id="QSZ27234.1"/>
    </source>
</evidence>
<evidence type="ECO:0000256" key="3">
    <source>
        <dbReference type="ARBA" id="ARBA00023014"/>
    </source>
</evidence>
<reference evidence="5" key="1">
    <citation type="submission" date="2020-08" db="EMBL/GenBank/DDBJ databases">
        <title>Genomic insights into the carbon and energy metabolism of the first obligate autotrophic acetogenic bacterium Aceticella autotrophica gen. nov., sp. nov.</title>
        <authorList>
            <person name="Toshchakov S.V."/>
            <person name="Elcheninov A.G."/>
            <person name="Kublanov I.V."/>
            <person name="Frolov E.N."/>
            <person name="Lebedinsky A.V."/>
        </authorList>
    </citation>
    <scope>NUCLEOTIDE SEQUENCE</scope>
    <source>
        <strain evidence="5">3443-3Ac</strain>
    </source>
</reference>
<dbReference type="RefSeq" id="WP_284679923.1">
    <property type="nucleotide sequence ID" value="NZ_CP060096.1"/>
</dbReference>
<keyword evidence="6" id="KW-1185">Reference proteome</keyword>
<protein>
    <submittedName>
        <fullName evidence="5">4Fe-4S binding protein</fullName>
    </submittedName>
</protein>
<feature type="domain" description="4Fe-4S ferredoxin-type" evidence="4">
    <location>
        <begin position="39"/>
        <end position="70"/>
    </location>
</feature>